<evidence type="ECO:0000256" key="6">
    <source>
        <dbReference type="PIRNR" id="PIRNR002854"/>
    </source>
</evidence>
<dbReference type="Pfam" id="PF03180">
    <property type="entry name" value="Lipoprotein_9"/>
    <property type="match status" value="1"/>
</dbReference>
<evidence type="ECO:0000256" key="5">
    <source>
        <dbReference type="ARBA" id="ARBA00023288"/>
    </source>
</evidence>
<evidence type="ECO:0000256" key="2">
    <source>
        <dbReference type="ARBA" id="ARBA00022729"/>
    </source>
</evidence>
<gene>
    <name evidence="8" type="ORF">LEP1GSC058_4051</name>
</gene>
<dbReference type="Proteomes" id="UP000014540">
    <property type="component" value="Unassembled WGS sequence"/>
</dbReference>
<keyword evidence="3" id="KW-0472">Membrane</keyword>
<evidence type="ECO:0000313" key="9">
    <source>
        <dbReference type="Proteomes" id="UP000014540"/>
    </source>
</evidence>
<evidence type="ECO:0000256" key="3">
    <source>
        <dbReference type="ARBA" id="ARBA00023136"/>
    </source>
</evidence>
<evidence type="ECO:0000256" key="1">
    <source>
        <dbReference type="ARBA" id="ARBA00004635"/>
    </source>
</evidence>
<dbReference type="STRING" id="1193011.LEP1GSC058_4051"/>
<evidence type="ECO:0000256" key="7">
    <source>
        <dbReference type="PIRSR" id="PIRSR002854-1"/>
    </source>
</evidence>
<dbReference type="InterPro" id="IPR004872">
    <property type="entry name" value="Lipoprotein_NlpA"/>
</dbReference>
<organism evidence="8 9">
    <name type="scientific">Leptospira fainei serovar Hurstbridge str. BUT 6</name>
    <dbReference type="NCBI Taxonomy" id="1193011"/>
    <lineage>
        <taxon>Bacteria</taxon>
        <taxon>Pseudomonadati</taxon>
        <taxon>Spirochaetota</taxon>
        <taxon>Spirochaetia</taxon>
        <taxon>Leptospirales</taxon>
        <taxon>Leptospiraceae</taxon>
        <taxon>Leptospira</taxon>
    </lineage>
</organism>
<dbReference type="AlphaFoldDB" id="S3UVU3"/>
<dbReference type="SUPFAM" id="SSF53850">
    <property type="entry name" value="Periplasmic binding protein-like II"/>
    <property type="match status" value="1"/>
</dbReference>
<accession>S3UVU3</accession>
<proteinExistence type="inferred from homology"/>
<comment type="subcellular location">
    <subcellularLocation>
        <location evidence="1">Membrane</location>
        <topology evidence="1">Lipid-anchor</topology>
    </subcellularLocation>
</comment>
<dbReference type="Gene3D" id="3.40.190.10">
    <property type="entry name" value="Periplasmic binding protein-like II"/>
    <property type="match status" value="2"/>
</dbReference>
<dbReference type="PANTHER" id="PTHR30429">
    <property type="entry name" value="D-METHIONINE-BINDING LIPOPROTEIN METQ"/>
    <property type="match status" value="1"/>
</dbReference>
<dbReference type="PANTHER" id="PTHR30429:SF0">
    <property type="entry name" value="METHIONINE-BINDING LIPOPROTEIN METQ"/>
    <property type="match status" value="1"/>
</dbReference>
<evidence type="ECO:0000256" key="4">
    <source>
        <dbReference type="ARBA" id="ARBA00023139"/>
    </source>
</evidence>
<reference evidence="8" key="1">
    <citation type="submission" date="2013-04" db="EMBL/GenBank/DDBJ databases">
        <authorList>
            <person name="Harkins D.M."/>
            <person name="Durkin A.S."/>
            <person name="Selengut J.D."/>
            <person name="Sanka R."/>
            <person name="DePew J."/>
            <person name="Purushe J."/>
            <person name="Ahmed A."/>
            <person name="van der Linden H."/>
            <person name="Goris M.G.A."/>
            <person name="Hartskeerl R.A."/>
            <person name="Vinetz J.M."/>
            <person name="Sutton G.G."/>
            <person name="Nelson W.C."/>
            <person name="Fouts D.E."/>
        </authorList>
    </citation>
    <scope>NUCLEOTIDE SEQUENCE [LARGE SCALE GENOMIC DNA]</scope>
    <source>
        <strain evidence="8">BUT 6</strain>
    </source>
</reference>
<evidence type="ECO:0000313" key="8">
    <source>
        <dbReference type="EMBL" id="EPG73383.1"/>
    </source>
</evidence>
<comment type="similarity">
    <text evidence="6">Belongs to the nlpA lipoprotein family.</text>
</comment>
<keyword evidence="4" id="KW-0564">Palmitate</keyword>
<name>S3UVU3_9LEPT</name>
<keyword evidence="9" id="KW-1185">Reference proteome</keyword>
<feature type="lipid moiety-binding region" description="S-diacylglycerol cysteine" evidence="7">
    <location>
        <position position="26"/>
    </location>
</feature>
<sequence length="282" mass="31071">MYFGDFIMSKKIIIASIIAFAFLFGCKKGEAPNLPGDRKNLKIGICPGPYGDLLKKAVFPILEKKGYRFEIVQFSDYIQPNLALASGDIDANLFQHVPYLKKFSADKGLKLAAIINVPTAPMSVFAGKTKHPKDLKDDGSIALPNDPTNQLRALKLFQELGFIKVNPEANPAKASLKDIAENKKRIKFLPLEAAQLPRSLESADFAAINGNFAIASGLDLTKAVILETLAEEHKNIIVVRDSEKDSVFAKDIVEAIKSSEFAAVIDKDFKGFQKPEWFGQKK</sequence>
<dbReference type="PIRSF" id="PIRSF002854">
    <property type="entry name" value="MetQ"/>
    <property type="match status" value="1"/>
</dbReference>
<keyword evidence="5 6" id="KW-0449">Lipoprotein</keyword>
<dbReference type="GO" id="GO:0016020">
    <property type="term" value="C:membrane"/>
    <property type="evidence" value="ECO:0007669"/>
    <property type="project" value="UniProtKB-SubCell"/>
</dbReference>
<keyword evidence="2" id="KW-0732">Signal</keyword>
<comment type="caution">
    <text evidence="8">The sequence shown here is derived from an EMBL/GenBank/DDBJ whole genome shotgun (WGS) entry which is preliminary data.</text>
</comment>
<dbReference type="EMBL" id="AKWZ02000010">
    <property type="protein sequence ID" value="EPG73383.1"/>
    <property type="molecule type" value="Genomic_DNA"/>
</dbReference>
<protein>
    <recommendedName>
        <fullName evidence="6">Lipoprotein</fullName>
    </recommendedName>
</protein>